<accession>A0A4Z0VYI9</accession>
<organism evidence="1 2">
    <name type="scientific">Geotoga petraea</name>
    <dbReference type="NCBI Taxonomy" id="28234"/>
    <lineage>
        <taxon>Bacteria</taxon>
        <taxon>Thermotogati</taxon>
        <taxon>Thermotogota</taxon>
        <taxon>Thermotogae</taxon>
        <taxon>Petrotogales</taxon>
        <taxon>Petrotogaceae</taxon>
        <taxon>Geotoga</taxon>
    </lineage>
</organism>
<dbReference type="RefSeq" id="WP_135403116.1">
    <property type="nucleotide sequence ID" value="NZ_SRME01000006.1"/>
</dbReference>
<dbReference type="AlphaFoldDB" id="A0A4Z0VYI9"/>
<dbReference type="Proteomes" id="UP000297288">
    <property type="component" value="Unassembled WGS sequence"/>
</dbReference>
<dbReference type="SUPFAM" id="SSF51126">
    <property type="entry name" value="Pectin lyase-like"/>
    <property type="match status" value="1"/>
</dbReference>
<protein>
    <submittedName>
        <fullName evidence="1">Uncharacterized protein</fullName>
    </submittedName>
</protein>
<reference evidence="1 2" key="1">
    <citation type="submission" date="2019-04" db="EMBL/GenBank/DDBJ databases">
        <title>Draft genome sequence data and analysis of a Fermenting Bacterium, Geotoga petraea strain HO-Geo1, isolated from heavy-oil petroleum reservoir in Russia.</title>
        <authorList>
            <person name="Grouzdev D.S."/>
            <person name="Semenova E.M."/>
            <person name="Sokolova D.S."/>
            <person name="Tourova T.P."/>
            <person name="Poltaraus A.B."/>
            <person name="Nazina T.N."/>
        </authorList>
    </citation>
    <scope>NUCLEOTIDE SEQUENCE [LARGE SCALE GENOMIC DNA]</scope>
    <source>
        <strain evidence="1 2">HO-Geo1</strain>
    </source>
</reference>
<dbReference type="EMBL" id="SRME01000006">
    <property type="protein sequence ID" value="TGG86967.1"/>
    <property type="molecule type" value="Genomic_DNA"/>
</dbReference>
<gene>
    <name evidence="1" type="ORF">E4650_08905</name>
</gene>
<evidence type="ECO:0000313" key="2">
    <source>
        <dbReference type="Proteomes" id="UP000297288"/>
    </source>
</evidence>
<comment type="caution">
    <text evidence="1">The sequence shown here is derived from an EMBL/GenBank/DDBJ whole genome shotgun (WGS) entry which is preliminary data.</text>
</comment>
<proteinExistence type="predicted"/>
<dbReference type="InterPro" id="IPR011050">
    <property type="entry name" value="Pectin_lyase_fold/virulence"/>
</dbReference>
<name>A0A4Z0VYI9_9BACT</name>
<evidence type="ECO:0000313" key="1">
    <source>
        <dbReference type="EMBL" id="TGG86967.1"/>
    </source>
</evidence>
<sequence length="556" mass="66933">MKKKILVISFIVLIISSLFATNYYVYTSEELQIALEQDDITSIILTNKEYIGNFKIKNANDIFITSKNNAKLYAKDKSEPIFYIKDSKDIRINSLNFSNHIKDKLFETQIGIEIDNSEYIKIENNSFENLSTVLKLKNVDNIDIFYNEFISNNFLLKTENKMLDFIGKKNNEIYFLNNVFQNQSDINYTTNRLYLEEGKVDFYNLKKAKLYFYYLENDVKVNFFDTNISAIVELNNYENTLFNDWNYYVDISSSISREIEELLKEKYYDLSYLYDGNLIIYSENLKKEIEAYNVDYFDLDRYIYLINEYIIRILPYNDFYNEEYNKAYKNELIYDLYREDKIYLNFIENNLFNYGFYDEFINNFNNYLDNVIYKNNNIGSYLPNLKSDKKLIFYNNRKIYEMYKLKKDYVKGIIKDLKNNASRYNLTDKQINKVYKYDELINNYLESYSKFLRIKLFDVPLNLYFMRTYYELMHTEKEDENQIKNIYLQFSDLAYIYAYGAVSNATNIFQTEIIRKIKDILEIKDGDEGSDFYQGLKTIAETSSNRYKEEVEKLFE</sequence>